<reference evidence="2 3" key="2">
    <citation type="journal article" date="2017" name="Genome Biol.">
        <title>New reference genome sequences of hot pepper reveal the massive evolution of plant disease-resistance genes by retroduplication.</title>
        <authorList>
            <person name="Kim S."/>
            <person name="Park J."/>
            <person name="Yeom S.I."/>
            <person name="Kim Y.M."/>
            <person name="Seo E."/>
            <person name="Kim K.T."/>
            <person name="Kim M.S."/>
            <person name="Lee J.M."/>
            <person name="Cheong K."/>
            <person name="Shin H.S."/>
            <person name="Kim S.B."/>
            <person name="Han K."/>
            <person name="Lee J."/>
            <person name="Park M."/>
            <person name="Lee H.A."/>
            <person name="Lee H.Y."/>
            <person name="Lee Y."/>
            <person name="Oh S."/>
            <person name="Lee J.H."/>
            <person name="Choi E."/>
            <person name="Choi E."/>
            <person name="Lee S.E."/>
            <person name="Jeon J."/>
            <person name="Kim H."/>
            <person name="Choi G."/>
            <person name="Song H."/>
            <person name="Lee J."/>
            <person name="Lee S.C."/>
            <person name="Kwon J.K."/>
            <person name="Lee H.Y."/>
            <person name="Koo N."/>
            <person name="Hong Y."/>
            <person name="Kim R.W."/>
            <person name="Kang W.H."/>
            <person name="Huh J.H."/>
            <person name="Kang B.C."/>
            <person name="Yang T.J."/>
            <person name="Lee Y.H."/>
            <person name="Bennetzen J.L."/>
            <person name="Choi D."/>
        </authorList>
    </citation>
    <scope>NUCLEOTIDE SEQUENCE [LARGE SCALE GENOMIC DNA]</scope>
    <source>
        <strain evidence="3">cv. CM334</strain>
    </source>
</reference>
<feature type="compositionally biased region" description="Polar residues" evidence="1">
    <location>
        <begin position="50"/>
        <end position="64"/>
    </location>
</feature>
<reference evidence="2 3" key="1">
    <citation type="journal article" date="2014" name="Nat. Genet.">
        <title>Genome sequence of the hot pepper provides insights into the evolution of pungency in Capsicum species.</title>
        <authorList>
            <person name="Kim S."/>
            <person name="Park M."/>
            <person name="Yeom S.I."/>
            <person name="Kim Y.M."/>
            <person name="Lee J.M."/>
            <person name="Lee H.A."/>
            <person name="Seo E."/>
            <person name="Choi J."/>
            <person name="Cheong K."/>
            <person name="Kim K.T."/>
            <person name="Jung K."/>
            <person name="Lee G.W."/>
            <person name="Oh S.K."/>
            <person name="Bae C."/>
            <person name="Kim S.B."/>
            <person name="Lee H.Y."/>
            <person name="Kim S.Y."/>
            <person name="Kim M.S."/>
            <person name="Kang B.C."/>
            <person name="Jo Y.D."/>
            <person name="Yang H.B."/>
            <person name="Jeong H.J."/>
            <person name="Kang W.H."/>
            <person name="Kwon J.K."/>
            <person name="Shin C."/>
            <person name="Lim J.Y."/>
            <person name="Park J.H."/>
            <person name="Huh J.H."/>
            <person name="Kim J.S."/>
            <person name="Kim B.D."/>
            <person name="Cohen O."/>
            <person name="Paran I."/>
            <person name="Suh M.C."/>
            <person name="Lee S.B."/>
            <person name="Kim Y.K."/>
            <person name="Shin Y."/>
            <person name="Noh S.J."/>
            <person name="Park J."/>
            <person name="Seo Y.S."/>
            <person name="Kwon S.Y."/>
            <person name="Kim H.A."/>
            <person name="Park J.M."/>
            <person name="Kim H.J."/>
            <person name="Choi S.B."/>
            <person name="Bosland P.W."/>
            <person name="Reeves G."/>
            <person name="Jo S.H."/>
            <person name="Lee B.W."/>
            <person name="Cho H.T."/>
            <person name="Choi H.S."/>
            <person name="Lee M.S."/>
            <person name="Yu Y."/>
            <person name="Do Choi Y."/>
            <person name="Park B.S."/>
            <person name="van Deynze A."/>
            <person name="Ashrafi H."/>
            <person name="Hill T."/>
            <person name="Kim W.T."/>
            <person name="Pai H.S."/>
            <person name="Ahn H.K."/>
            <person name="Yeam I."/>
            <person name="Giovannoni J.J."/>
            <person name="Rose J.K."/>
            <person name="Sorensen I."/>
            <person name="Lee S.J."/>
            <person name="Kim R.W."/>
            <person name="Choi I.Y."/>
            <person name="Choi B.S."/>
            <person name="Lim J.S."/>
            <person name="Lee Y.H."/>
            <person name="Choi D."/>
        </authorList>
    </citation>
    <scope>NUCLEOTIDE SEQUENCE [LARGE SCALE GENOMIC DNA]</scope>
    <source>
        <strain evidence="3">cv. CM334</strain>
    </source>
</reference>
<dbReference type="AlphaFoldDB" id="A0A2G2YSS6"/>
<keyword evidence="3" id="KW-1185">Reference proteome</keyword>
<dbReference type="STRING" id="4072.A0A2G2YSS6"/>
<feature type="region of interest" description="Disordered" evidence="1">
    <location>
        <begin position="25"/>
        <end position="127"/>
    </location>
</feature>
<feature type="compositionally biased region" description="Low complexity" evidence="1">
    <location>
        <begin position="73"/>
        <end position="111"/>
    </location>
</feature>
<sequence length="127" mass="13493">MPQDCNNPTTVSGVSPLSANQWKGAEPLFDSIGAPPTSSAGSKPVPQVSRGVSQRQPSGNSSPTGPDFSVNWQQKSSQLQPPSSVTQPQLQQQQQQLSPSQHSQQQGQVLQAGNSSLFARPNDCRLD</sequence>
<comment type="caution">
    <text evidence="2">The sequence shown here is derived from an EMBL/GenBank/DDBJ whole genome shotgun (WGS) entry which is preliminary data.</text>
</comment>
<proteinExistence type="predicted"/>
<accession>A0A2G2YSS6</accession>
<evidence type="ECO:0000313" key="2">
    <source>
        <dbReference type="EMBL" id="PHT72734.1"/>
    </source>
</evidence>
<evidence type="ECO:0000313" key="3">
    <source>
        <dbReference type="Proteomes" id="UP000222542"/>
    </source>
</evidence>
<dbReference type="Proteomes" id="UP000222542">
    <property type="component" value="Unassembled WGS sequence"/>
</dbReference>
<protein>
    <submittedName>
        <fullName evidence="2">Uncharacterized protein</fullName>
    </submittedName>
</protein>
<evidence type="ECO:0000256" key="1">
    <source>
        <dbReference type="SAM" id="MobiDB-lite"/>
    </source>
</evidence>
<gene>
    <name evidence="2" type="ORF">T459_23519</name>
</gene>
<dbReference type="EMBL" id="AYRZ02000009">
    <property type="protein sequence ID" value="PHT72734.1"/>
    <property type="molecule type" value="Genomic_DNA"/>
</dbReference>
<dbReference type="Gramene" id="PHT72734">
    <property type="protein sequence ID" value="PHT72734"/>
    <property type="gene ID" value="T459_23519"/>
</dbReference>
<name>A0A2G2YSS6_CAPAN</name>
<organism evidence="2 3">
    <name type="scientific">Capsicum annuum</name>
    <name type="common">Capsicum pepper</name>
    <dbReference type="NCBI Taxonomy" id="4072"/>
    <lineage>
        <taxon>Eukaryota</taxon>
        <taxon>Viridiplantae</taxon>
        <taxon>Streptophyta</taxon>
        <taxon>Embryophyta</taxon>
        <taxon>Tracheophyta</taxon>
        <taxon>Spermatophyta</taxon>
        <taxon>Magnoliopsida</taxon>
        <taxon>eudicotyledons</taxon>
        <taxon>Gunneridae</taxon>
        <taxon>Pentapetalae</taxon>
        <taxon>asterids</taxon>
        <taxon>lamiids</taxon>
        <taxon>Solanales</taxon>
        <taxon>Solanaceae</taxon>
        <taxon>Solanoideae</taxon>
        <taxon>Capsiceae</taxon>
        <taxon>Capsicum</taxon>
    </lineage>
</organism>